<dbReference type="Proteomes" id="UP000807785">
    <property type="component" value="Unassembled WGS sequence"/>
</dbReference>
<dbReference type="InterPro" id="IPR010466">
    <property type="entry name" value="DUF1058"/>
</dbReference>
<evidence type="ECO:0008006" key="3">
    <source>
        <dbReference type="Google" id="ProtNLM"/>
    </source>
</evidence>
<protein>
    <recommendedName>
        <fullName evidence="3">SH3b domain-containing protein</fullName>
    </recommendedName>
</protein>
<proteinExistence type="predicted"/>
<organism evidence="1 2">
    <name type="scientific">Candidatus Methylophosphatis roskildensis</name>
    <dbReference type="NCBI Taxonomy" id="2899263"/>
    <lineage>
        <taxon>Bacteria</taxon>
        <taxon>Pseudomonadati</taxon>
        <taxon>Pseudomonadota</taxon>
        <taxon>Betaproteobacteria</taxon>
        <taxon>Nitrosomonadales</taxon>
        <taxon>Sterolibacteriaceae</taxon>
        <taxon>Candidatus Methylophosphatis</taxon>
    </lineage>
</organism>
<reference evidence="1" key="1">
    <citation type="submission" date="2020-10" db="EMBL/GenBank/DDBJ databases">
        <title>Connecting structure to function with the recovery of over 1000 high-quality activated sludge metagenome-assembled genomes encoding full-length rRNA genes using long-read sequencing.</title>
        <authorList>
            <person name="Singleton C.M."/>
            <person name="Petriglieri F."/>
            <person name="Kristensen J.M."/>
            <person name="Kirkegaard R.H."/>
            <person name="Michaelsen T.Y."/>
            <person name="Andersen M.H."/>
            <person name="Karst S.M."/>
            <person name="Dueholm M.S."/>
            <person name="Nielsen P.H."/>
            <person name="Albertsen M."/>
        </authorList>
    </citation>
    <scope>NUCLEOTIDE SEQUENCE</scope>
    <source>
        <strain evidence="1">Bjer_18-Q3-R1-45_BAT3C.347</strain>
    </source>
</reference>
<evidence type="ECO:0000313" key="1">
    <source>
        <dbReference type="EMBL" id="MBK6971539.1"/>
    </source>
</evidence>
<gene>
    <name evidence="1" type="ORF">IPH26_00740</name>
</gene>
<dbReference type="Pfam" id="PF06347">
    <property type="entry name" value="SH3_4"/>
    <property type="match status" value="2"/>
</dbReference>
<evidence type="ECO:0000313" key="2">
    <source>
        <dbReference type="Proteomes" id="UP000807785"/>
    </source>
</evidence>
<accession>A0A9D7DZQ6</accession>
<sequence>MNLHRIAGLVLALLGLPVGAVEFRSVSEPSLLYDAPSSKADPKFIIARGTPVELVVNLGKWVKVRDSGGGLLWIERAKLAEHRTVIVTAASAAVLESAAESAPVVFEVAKDVVLELLEAAPVGWAKVRHRDGQSGFVRVSKVWGL</sequence>
<dbReference type="AlphaFoldDB" id="A0A9D7DZQ6"/>
<dbReference type="Gene3D" id="2.30.30.40">
    <property type="entry name" value="SH3 Domains"/>
    <property type="match status" value="1"/>
</dbReference>
<name>A0A9D7DZQ6_9PROT</name>
<dbReference type="EMBL" id="JADJEV010000001">
    <property type="protein sequence ID" value="MBK6971539.1"/>
    <property type="molecule type" value="Genomic_DNA"/>
</dbReference>
<comment type="caution">
    <text evidence="1">The sequence shown here is derived from an EMBL/GenBank/DDBJ whole genome shotgun (WGS) entry which is preliminary data.</text>
</comment>